<name>A0A371CQK8_9APHY</name>
<dbReference type="AlphaFoldDB" id="A0A371CQK8"/>
<evidence type="ECO:0000313" key="2">
    <source>
        <dbReference type="Proteomes" id="UP000256964"/>
    </source>
</evidence>
<sequence length="149" mass="16528">RMVPLARRALIYQTADNAPHLVLLGTKDEWDPGCGEPAYAEDFDTSEWLSEDHVISSVTCFPGTGCHLMNGFDIITIRRAVGRYSASGPRRSIPANQAIRHLFSLEWPGDIIVLKRARYQGRAVHITAPEVSLINAVVERSVSRLVVCD</sequence>
<dbReference type="EMBL" id="KZ857481">
    <property type="protein sequence ID" value="RDX42570.1"/>
    <property type="molecule type" value="Genomic_DNA"/>
</dbReference>
<reference evidence="1 2" key="1">
    <citation type="journal article" date="2018" name="Biotechnol. Biofuels">
        <title>Integrative visual omics of the white-rot fungus Polyporus brumalis exposes the biotechnological potential of its oxidative enzymes for delignifying raw plant biomass.</title>
        <authorList>
            <person name="Miyauchi S."/>
            <person name="Rancon A."/>
            <person name="Drula E."/>
            <person name="Hage H."/>
            <person name="Chaduli D."/>
            <person name="Favel A."/>
            <person name="Grisel S."/>
            <person name="Henrissat B."/>
            <person name="Herpoel-Gimbert I."/>
            <person name="Ruiz-Duenas F.J."/>
            <person name="Chevret D."/>
            <person name="Hainaut M."/>
            <person name="Lin J."/>
            <person name="Wang M."/>
            <person name="Pangilinan J."/>
            <person name="Lipzen A."/>
            <person name="Lesage-Meessen L."/>
            <person name="Navarro D."/>
            <person name="Riley R."/>
            <person name="Grigoriev I.V."/>
            <person name="Zhou S."/>
            <person name="Raouche S."/>
            <person name="Rosso M.N."/>
        </authorList>
    </citation>
    <scope>NUCLEOTIDE SEQUENCE [LARGE SCALE GENOMIC DNA]</scope>
    <source>
        <strain evidence="1 2">BRFM 1820</strain>
    </source>
</reference>
<proteinExistence type="predicted"/>
<dbReference type="OrthoDB" id="2744403at2759"/>
<keyword evidence="2" id="KW-1185">Reference proteome</keyword>
<protein>
    <submittedName>
        <fullName evidence="1">Uncharacterized protein</fullName>
    </submittedName>
</protein>
<gene>
    <name evidence="1" type="ORF">OH76DRAFT_1362537</name>
</gene>
<evidence type="ECO:0000313" key="1">
    <source>
        <dbReference type="EMBL" id="RDX42570.1"/>
    </source>
</evidence>
<feature type="non-terminal residue" evidence="1">
    <location>
        <position position="1"/>
    </location>
</feature>
<dbReference type="Proteomes" id="UP000256964">
    <property type="component" value="Unassembled WGS sequence"/>
</dbReference>
<accession>A0A371CQK8</accession>
<organism evidence="1 2">
    <name type="scientific">Lentinus brumalis</name>
    <dbReference type="NCBI Taxonomy" id="2498619"/>
    <lineage>
        <taxon>Eukaryota</taxon>
        <taxon>Fungi</taxon>
        <taxon>Dikarya</taxon>
        <taxon>Basidiomycota</taxon>
        <taxon>Agaricomycotina</taxon>
        <taxon>Agaricomycetes</taxon>
        <taxon>Polyporales</taxon>
        <taxon>Polyporaceae</taxon>
        <taxon>Lentinus</taxon>
    </lineage>
</organism>